<evidence type="ECO:0000256" key="2">
    <source>
        <dbReference type="ARBA" id="ARBA00022801"/>
    </source>
</evidence>
<organism evidence="5 6">
    <name type="scientific">Cephalotrichum gorgonifer</name>
    <dbReference type="NCBI Taxonomy" id="2041049"/>
    <lineage>
        <taxon>Eukaryota</taxon>
        <taxon>Fungi</taxon>
        <taxon>Dikarya</taxon>
        <taxon>Ascomycota</taxon>
        <taxon>Pezizomycotina</taxon>
        <taxon>Sordariomycetes</taxon>
        <taxon>Hypocreomycetidae</taxon>
        <taxon>Microascales</taxon>
        <taxon>Microascaceae</taxon>
        <taxon>Cephalotrichum</taxon>
    </lineage>
</organism>
<sequence>MVPAWITALLAGSALGAPPSPAGLKSDITILVDNDLQGPASPTADSAIILLGSKMTLRDAEAACAALGEQLWAPELGASSIRPNLDFLRYQNKSRAGLWIAPANGTARSISTSGDISGGHEETARLPALCTQTAPFSSGTIRDTSEQWRISIRANDEELVGYRDRNSFRFMSVRYAPEPERFGYAKLHEGKGDEVSALEYGSQCFQGTSGSEDCLFLNIWTPHLPRPRCTGEKGLKPVMLWIHGGGFTGGTANDAVFDGGNLASRGDVVLVAANYRLGKFGFLALDDGETNGNYGLADAILALDWVRAHVRALGGDPDRITVFGQSAGAAVVRAMLASPAARGKFAAAVPLSNLGGMGYGAPYSKYLSVPEAAASGGAALLEAANCTDVSCLRKVPAEVLSGLAGDVRFLVVDGEYLVADGLQFSGDPLDVRLMIGITAEDGTPMTTYTRDVSPEDTEWLTSQGLPYPPRSVFPLPDVENSTLAVDTMAARLTTDAMFRCTAQATANALLSASLVPEIYYYEFDRTYQTPGWPKLDLCEPGGDPAGDPSTSYYLQCHSGELLYVFGNVAREGLPTRDVADLAFGQFVLDTFASFARTFDPNPEVRFLTARGYTGTVSALEKMGRWEAATGGNLKLRALGWAGEGMEGFRDVEQCEWLGLGLEYYL</sequence>
<dbReference type="PRINTS" id="PR00878">
    <property type="entry name" value="CHOLNESTRASE"/>
</dbReference>
<evidence type="ECO:0000256" key="3">
    <source>
        <dbReference type="SAM" id="SignalP"/>
    </source>
</evidence>
<dbReference type="EMBL" id="ONZQ02000007">
    <property type="protein sequence ID" value="SPO02957.1"/>
    <property type="molecule type" value="Genomic_DNA"/>
</dbReference>
<keyword evidence="2" id="KW-0378">Hydrolase</keyword>
<evidence type="ECO:0000313" key="5">
    <source>
        <dbReference type="EMBL" id="SPO02957.1"/>
    </source>
</evidence>
<reference evidence="5" key="1">
    <citation type="submission" date="2018-03" db="EMBL/GenBank/DDBJ databases">
        <authorList>
            <person name="Guldener U."/>
        </authorList>
    </citation>
    <scope>NUCLEOTIDE SEQUENCE</scope>
</reference>
<dbReference type="Pfam" id="PF00135">
    <property type="entry name" value="COesterase"/>
    <property type="match status" value="2"/>
</dbReference>
<comment type="caution">
    <text evidence="5">The sequence shown here is derived from an EMBL/GenBank/DDBJ whole genome shotgun (WGS) entry which is preliminary data.</text>
</comment>
<dbReference type="AlphaFoldDB" id="A0AAE8SWF5"/>
<dbReference type="PANTHER" id="PTHR43142:SF3">
    <property type="entry name" value="PUTATIVE (AFU_ORTHOLOGUE AFUA_3G09070)-RELATED"/>
    <property type="match status" value="1"/>
</dbReference>
<feature type="chain" id="PRO_5042288910" evidence="3">
    <location>
        <begin position="17"/>
        <end position="665"/>
    </location>
</feature>
<feature type="domain" description="Carboxylesterase type B" evidence="4">
    <location>
        <begin position="489"/>
        <end position="602"/>
    </location>
</feature>
<dbReference type="InterPro" id="IPR000997">
    <property type="entry name" value="Cholinesterase"/>
</dbReference>
<dbReference type="InterPro" id="IPR019819">
    <property type="entry name" value="Carboxylesterase_B_CS"/>
</dbReference>
<dbReference type="GO" id="GO:0004104">
    <property type="term" value="F:cholinesterase activity"/>
    <property type="evidence" value="ECO:0007669"/>
    <property type="project" value="InterPro"/>
</dbReference>
<dbReference type="Proteomes" id="UP001187682">
    <property type="component" value="Unassembled WGS sequence"/>
</dbReference>
<gene>
    <name evidence="5" type="ORF">DNG_05638</name>
</gene>
<accession>A0AAE8SWF5</accession>
<dbReference type="SUPFAM" id="SSF53474">
    <property type="entry name" value="alpha/beta-Hydrolases"/>
    <property type="match status" value="1"/>
</dbReference>
<dbReference type="InterPro" id="IPR029058">
    <property type="entry name" value="AB_hydrolase_fold"/>
</dbReference>
<keyword evidence="6" id="KW-1185">Reference proteome</keyword>
<name>A0AAE8SWF5_9PEZI</name>
<feature type="domain" description="Carboxylesterase type B" evidence="4">
    <location>
        <begin position="169"/>
        <end position="451"/>
    </location>
</feature>
<feature type="signal peptide" evidence="3">
    <location>
        <begin position="1"/>
        <end position="16"/>
    </location>
</feature>
<dbReference type="InterPro" id="IPR002018">
    <property type="entry name" value="CarbesteraseB"/>
</dbReference>
<evidence type="ECO:0000313" key="6">
    <source>
        <dbReference type="Proteomes" id="UP001187682"/>
    </source>
</evidence>
<evidence type="ECO:0000259" key="4">
    <source>
        <dbReference type="Pfam" id="PF00135"/>
    </source>
</evidence>
<dbReference type="PANTHER" id="PTHR43142">
    <property type="entry name" value="CARBOXYLIC ESTER HYDROLASE"/>
    <property type="match status" value="1"/>
</dbReference>
<dbReference type="PROSITE" id="PS00941">
    <property type="entry name" value="CARBOXYLESTERASE_B_2"/>
    <property type="match status" value="1"/>
</dbReference>
<evidence type="ECO:0000256" key="1">
    <source>
        <dbReference type="ARBA" id="ARBA00005964"/>
    </source>
</evidence>
<keyword evidence="3" id="KW-0732">Signal</keyword>
<proteinExistence type="inferred from homology"/>
<comment type="similarity">
    <text evidence="1">Belongs to the type-B carboxylesterase/lipase family.</text>
</comment>
<protein>
    <submittedName>
        <fullName evidence="5">Related to cholinesterase</fullName>
    </submittedName>
</protein>
<dbReference type="Gene3D" id="3.40.50.1820">
    <property type="entry name" value="alpha/beta hydrolase"/>
    <property type="match status" value="1"/>
</dbReference>